<feature type="domain" description="Orc1-like AAA ATPase" evidence="1">
    <location>
        <begin position="18"/>
        <end position="203"/>
    </location>
</feature>
<name>F3KUC3_9BURK</name>
<dbReference type="eggNOG" id="COG1672">
    <property type="taxonomic scope" value="Bacteria"/>
</dbReference>
<dbReference type="Proteomes" id="UP000016368">
    <property type="component" value="Unassembled WGS sequence"/>
</dbReference>
<dbReference type="RefSeq" id="WP_006298123.1">
    <property type="nucleotide sequence ID" value="NZ_AEGR01000060.1"/>
</dbReference>
<dbReference type="AlphaFoldDB" id="F3KUC3"/>
<keyword evidence="3" id="KW-1185">Reference proteome</keyword>
<dbReference type="SUPFAM" id="SSF52540">
    <property type="entry name" value="P-loop containing nucleoside triphosphate hydrolases"/>
    <property type="match status" value="1"/>
</dbReference>
<dbReference type="OrthoDB" id="2020141at2"/>
<evidence type="ECO:0000313" key="2">
    <source>
        <dbReference type="EMBL" id="EGI76673.1"/>
    </source>
</evidence>
<dbReference type="STRING" id="887062.HGR_10285"/>
<dbReference type="PANTHER" id="PTHR34301:SF8">
    <property type="entry name" value="ATPASE DOMAIN-CONTAINING PROTEIN"/>
    <property type="match status" value="1"/>
</dbReference>
<dbReference type="Pfam" id="PF13191">
    <property type="entry name" value="AAA_16"/>
    <property type="match status" value="1"/>
</dbReference>
<dbReference type="PANTHER" id="PTHR34301">
    <property type="entry name" value="DNA-BINDING PROTEIN-RELATED"/>
    <property type="match status" value="1"/>
</dbReference>
<proteinExistence type="predicted"/>
<reference evidence="2 3" key="1">
    <citation type="journal article" date="2011" name="EMBO J.">
        <title>Structural diversity of bacterial flagellar motors.</title>
        <authorList>
            <person name="Chen S."/>
            <person name="Beeby M."/>
            <person name="Murphy G.E."/>
            <person name="Leadbetter J.R."/>
            <person name="Hendrixson D.R."/>
            <person name="Briegel A."/>
            <person name="Li Z."/>
            <person name="Shi J."/>
            <person name="Tocheva E.I."/>
            <person name="Muller A."/>
            <person name="Dobro M.J."/>
            <person name="Jensen G.J."/>
        </authorList>
    </citation>
    <scope>NUCLEOTIDE SEQUENCE [LARGE SCALE GENOMIC DNA]</scope>
    <source>
        <strain evidence="2 3">ATCC 19624</strain>
    </source>
</reference>
<gene>
    <name evidence="2" type="ORF">HGR_10285</name>
</gene>
<dbReference type="InterPro" id="IPR027417">
    <property type="entry name" value="P-loop_NTPase"/>
</dbReference>
<dbReference type="EMBL" id="AEGR01000060">
    <property type="protein sequence ID" value="EGI76673.1"/>
    <property type="molecule type" value="Genomic_DNA"/>
</dbReference>
<comment type="caution">
    <text evidence="2">The sequence shown here is derived from an EMBL/GenBank/DDBJ whole genome shotgun (WGS) entry which is preliminary data.</text>
</comment>
<protein>
    <submittedName>
        <fullName evidence="2">AAA ATPase</fullName>
    </submittedName>
</protein>
<organism evidence="2 3">
    <name type="scientific">Hylemonella gracilis ATCC 19624</name>
    <dbReference type="NCBI Taxonomy" id="887062"/>
    <lineage>
        <taxon>Bacteria</taxon>
        <taxon>Pseudomonadati</taxon>
        <taxon>Pseudomonadota</taxon>
        <taxon>Betaproteobacteria</taxon>
        <taxon>Burkholderiales</taxon>
        <taxon>Comamonadaceae</taxon>
        <taxon>Hylemonella</taxon>
    </lineage>
</organism>
<dbReference type="Gene3D" id="3.40.50.300">
    <property type="entry name" value="P-loop containing nucleotide triphosphate hydrolases"/>
    <property type="match status" value="1"/>
</dbReference>
<sequence length="392" mass="42983">MDEYRNPFNPGAGVSPPELAGRAEVMQQAVTALERTKRGRHAKSLLILGLRGVGKTVLLNEIAKEAGQRGYLTEMIEARDNDDLRQMLIHSVRRVLLTLDSGKQAAEAVKKGLRVLRSFLGSVTVSTGGVDVTLGVDPEIGQADSGRLETDVTDLLLATGRAAQAVAKPVALLIDELQYVSKEELAALIRAIHAVNQAGLPLILFGAGLPQLAGQAGDAKSYAERLFEFPRLDRLSEADAYAAIREPIEEEGAHIEGAALQEIFRQSHGYPYFLQEWGYNAWNACDSDTIELADAHTATANSIRKLDASFFRVRFDRLTPGERDYMRALADMGEEPQRTSDVAMAMGRKATSMTPVRDSLIKKGMLYAPEHGMIAFTVPLFDEFMRREMPQG</sequence>
<evidence type="ECO:0000259" key="1">
    <source>
        <dbReference type="Pfam" id="PF13191"/>
    </source>
</evidence>
<dbReference type="InterPro" id="IPR041664">
    <property type="entry name" value="AAA_16"/>
</dbReference>
<accession>F3KUC3</accession>
<evidence type="ECO:0000313" key="3">
    <source>
        <dbReference type="Proteomes" id="UP000016368"/>
    </source>
</evidence>